<name>A0A926IH98_9FIRM</name>
<keyword evidence="2" id="KW-1185">Reference proteome</keyword>
<dbReference type="Pfam" id="PF02583">
    <property type="entry name" value="Trns_repr_metal"/>
    <property type="match status" value="1"/>
</dbReference>
<dbReference type="Proteomes" id="UP000601522">
    <property type="component" value="Unassembled WGS sequence"/>
</dbReference>
<dbReference type="EMBL" id="JACRTK010000002">
    <property type="protein sequence ID" value="MBC8590427.1"/>
    <property type="molecule type" value="Genomic_DNA"/>
</dbReference>
<reference evidence="1 2" key="1">
    <citation type="submission" date="2020-08" db="EMBL/GenBank/DDBJ databases">
        <title>Genome public.</title>
        <authorList>
            <person name="Liu C."/>
            <person name="Sun Q."/>
        </authorList>
    </citation>
    <scope>NUCLEOTIDE SEQUENCE [LARGE SCALE GENOMIC DNA]</scope>
    <source>
        <strain evidence="1 2">NSJ-26</strain>
    </source>
</reference>
<dbReference type="Gene3D" id="1.20.58.1000">
    <property type="entry name" value="Metal-sensitive repressor, helix protomer"/>
    <property type="match status" value="1"/>
</dbReference>
<dbReference type="RefSeq" id="WP_249323271.1">
    <property type="nucleotide sequence ID" value="NZ_JACRTK010000002.1"/>
</dbReference>
<comment type="caution">
    <text evidence="1">The sequence shown here is derived from an EMBL/GenBank/DDBJ whole genome shotgun (WGS) entry which is preliminary data.</text>
</comment>
<dbReference type="InterPro" id="IPR038390">
    <property type="entry name" value="Metal_Tscrpt_repr_sf"/>
</dbReference>
<evidence type="ECO:0000313" key="1">
    <source>
        <dbReference type="EMBL" id="MBC8590427.1"/>
    </source>
</evidence>
<dbReference type="GO" id="GO:0045892">
    <property type="term" value="P:negative regulation of DNA-templated transcription"/>
    <property type="evidence" value="ECO:0007669"/>
    <property type="project" value="UniProtKB-ARBA"/>
</dbReference>
<dbReference type="InterPro" id="IPR003735">
    <property type="entry name" value="Metal_Tscrpt_repr"/>
</dbReference>
<organism evidence="1 2">
    <name type="scientific">Wansuia hejianensis</name>
    <dbReference type="NCBI Taxonomy" id="2763667"/>
    <lineage>
        <taxon>Bacteria</taxon>
        <taxon>Bacillati</taxon>
        <taxon>Bacillota</taxon>
        <taxon>Clostridia</taxon>
        <taxon>Lachnospirales</taxon>
        <taxon>Lachnospiraceae</taxon>
        <taxon>Wansuia</taxon>
    </lineage>
</organism>
<protein>
    <submittedName>
        <fullName evidence="1">Metal-sensitive transcriptional regulator</fullName>
    </submittedName>
</protein>
<dbReference type="AlphaFoldDB" id="A0A926IH98"/>
<gene>
    <name evidence="1" type="ORF">H8689_04705</name>
</gene>
<sequence length="88" mass="9906">MSEKAAIIRRLRRVEGQIKGIQKMVEEEKFCGDILIQIAAARSALNNAGGLILENYMKTCLKNYTAGCSNDEELDKLVEILLKYSKQN</sequence>
<proteinExistence type="predicted"/>
<dbReference type="GO" id="GO:0003677">
    <property type="term" value="F:DNA binding"/>
    <property type="evidence" value="ECO:0007669"/>
    <property type="project" value="InterPro"/>
</dbReference>
<dbReference type="GO" id="GO:0046872">
    <property type="term" value="F:metal ion binding"/>
    <property type="evidence" value="ECO:0007669"/>
    <property type="project" value="InterPro"/>
</dbReference>
<dbReference type="PANTHER" id="PTHR33677">
    <property type="entry name" value="TRANSCRIPTIONAL REPRESSOR FRMR-RELATED"/>
    <property type="match status" value="1"/>
</dbReference>
<accession>A0A926IH98</accession>
<evidence type="ECO:0000313" key="2">
    <source>
        <dbReference type="Proteomes" id="UP000601522"/>
    </source>
</evidence>
<dbReference type="CDD" id="cd10148">
    <property type="entry name" value="CsoR-like_DUF156"/>
    <property type="match status" value="1"/>
</dbReference>